<organism evidence="4 5">
    <name type="scientific">Actinidia rufa</name>
    <dbReference type="NCBI Taxonomy" id="165716"/>
    <lineage>
        <taxon>Eukaryota</taxon>
        <taxon>Viridiplantae</taxon>
        <taxon>Streptophyta</taxon>
        <taxon>Embryophyta</taxon>
        <taxon>Tracheophyta</taxon>
        <taxon>Spermatophyta</taxon>
        <taxon>Magnoliopsida</taxon>
        <taxon>eudicotyledons</taxon>
        <taxon>Gunneridae</taxon>
        <taxon>Pentapetalae</taxon>
        <taxon>asterids</taxon>
        <taxon>Ericales</taxon>
        <taxon>Actinidiaceae</taxon>
        <taxon>Actinidia</taxon>
    </lineage>
</organism>
<evidence type="ECO:0000313" key="4">
    <source>
        <dbReference type="EMBL" id="GFY97661.1"/>
    </source>
</evidence>
<feature type="domain" description="HIT" evidence="3">
    <location>
        <begin position="1"/>
        <end position="17"/>
    </location>
</feature>
<evidence type="ECO:0000256" key="1">
    <source>
        <dbReference type="PROSITE-ProRule" id="PRU00464"/>
    </source>
</evidence>
<comment type="caution">
    <text evidence="4">The sequence shown here is derived from an EMBL/GenBank/DDBJ whole genome shotgun (WGS) entry which is preliminary data.</text>
</comment>
<sequence>MHLHRHLLPRSNASSPLDYRPHPMANNSQALDLEGFYREIHGMTKHMRIMNENHARLILHLTANNSPPPLSVSPRRSYCTSDNESQSHHNLDARIDAINIGASAPVTVYALIKQIELPFTKRLPPRTIDSYGDLSRLFVANFMSYRVRFNQAVLEVKDPSDKIVIMALMEGLCLGPLFGSLSKNVLESLSILQSKADKYIATEELTEAKQRRRGKDDHKRKEANTRRSDYKGEERNKRSDRDSRRTNKRHPRTPPSCLELILPPLNAPIIRCSRRSSMKNSSSGLEKSRLILGRGTRTSIVSSTETTGITQKIASS</sequence>
<dbReference type="OrthoDB" id="1752139at2759"/>
<evidence type="ECO:0000313" key="5">
    <source>
        <dbReference type="Proteomes" id="UP000585474"/>
    </source>
</evidence>
<gene>
    <name evidence="4" type="ORF">Acr_12g0002020</name>
</gene>
<feature type="region of interest" description="Disordered" evidence="2">
    <location>
        <begin position="208"/>
        <end position="260"/>
    </location>
</feature>
<dbReference type="AlphaFoldDB" id="A0A7J0FG56"/>
<proteinExistence type="predicted"/>
<keyword evidence="5" id="KW-1185">Reference proteome</keyword>
<dbReference type="Proteomes" id="UP000585474">
    <property type="component" value="Unassembled WGS sequence"/>
</dbReference>
<feature type="compositionally biased region" description="Basic and acidic residues" evidence="2">
    <location>
        <begin position="208"/>
        <end position="245"/>
    </location>
</feature>
<dbReference type="GO" id="GO:0003824">
    <property type="term" value="F:catalytic activity"/>
    <property type="evidence" value="ECO:0007669"/>
    <property type="project" value="InterPro"/>
</dbReference>
<reference evidence="4 5" key="1">
    <citation type="submission" date="2019-07" db="EMBL/GenBank/DDBJ databases">
        <title>De Novo Assembly of kiwifruit Actinidia rufa.</title>
        <authorList>
            <person name="Sugita-Konishi S."/>
            <person name="Sato K."/>
            <person name="Mori E."/>
            <person name="Abe Y."/>
            <person name="Kisaki G."/>
            <person name="Hamano K."/>
            <person name="Suezawa K."/>
            <person name="Otani M."/>
            <person name="Fukuda T."/>
            <person name="Manabe T."/>
            <person name="Gomi K."/>
            <person name="Tabuchi M."/>
            <person name="Akimitsu K."/>
            <person name="Kataoka I."/>
        </authorList>
    </citation>
    <scope>NUCLEOTIDE SEQUENCE [LARGE SCALE GENOMIC DNA]</scope>
    <source>
        <strain evidence="5">cv. Fuchu</strain>
    </source>
</reference>
<evidence type="ECO:0000256" key="2">
    <source>
        <dbReference type="SAM" id="MobiDB-lite"/>
    </source>
</evidence>
<feature type="region of interest" description="Disordered" evidence="2">
    <location>
        <begin position="1"/>
        <end position="25"/>
    </location>
</feature>
<dbReference type="PROSITE" id="PS51084">
    <property type="entry name" value="HIT_2"/>
    <property type="match status" value="1"/>
</dbReference>
<accession>A0A7J0FG56</accession>
<protein>
    <recommendedName>
        <fullName evidence="3">HIT domain-containing protein</fullName>
    </recommendedName>
</protein>
<feature type="short sequence motif" description="Histidine triad motif" evidence="1">
    <location>
        <begin position="2"/>
        <end position="6"/>
    </location>
</feature>
<dbReference type="InterPro" id="IPR011146">
    <property type="entry name" value="HIT-like"/>
</dbReference>
<name>A0A7J0FG56_9ERIC</name>
<dbReference type="EMBL" id="BJWL01000012">
    <property type="protein sequence ID" value="GFY97661.1"/>
    <property type="molecule type" value="Genomic_DNA"/>
</dbReference>
<evidence type="ECO:0000259" key="3">
    <source>
        <dbReference type="PROSITE" id="PS51084"/>
    </source>
</evidence>